<keyword evidence="6" id="KW-0966">Cell projection</keyword>
<dbReference type="GO" id="GO:0003774">
    <property type="term" value="F:cytoskeletal motor activity"/>
    <property type="evidence" value="ECO:0007669"/>
    <property type="project" value="InterPro"/>
</dbReference>
<evidence type="ECO:0000313" key="6">
    <source>
        <dbReference type="EMBL" id="AVX04088.1"/>
    </source>
</evidence>
<evidence type="ECO:0000256" key="1">
    <source>
        <dbReference type="ARBA" id="ARBA00004117"/>
    </source>
</evidence>
<proteinExistence type="inferred from homology"/>
<name>A0A2R4MDH4_9HYPH</name>
<dbReference type="EMBL" id="CP021330">
    <property type="protein sequence ID" value="AVX04088.1"/>
    <property type="molecule type" value="Genomic_DNA"/>
</dbReference>
<comment type="subcellular location">
    <subcellularLocation>
        <location evidence="1 4">Bacterial flagellum basal body</location>
    </subcellularLocation>
</comment>
<dbReference type="PANTHER" id="PTHR34653">
    <property type="match status" value="1"/>
</dbReference>
<gene>
    <name evidence="4" type="primary">fliE</name>
    <name evidence="6" type="ORF">MXMO3_01558</name>
</gene>
<dbReference type="AlphaFoldDB" id="A0A2R4MDH4"/>
<organism evidence="6 7">
    <name type="scientific">Maritalea myrionectae</name>
    <dbReference type="NCBI Taxonomy" id="454601"/>
    <lineage>
        <taxon>Bacteria</taxon>
        <taxon>Pseudomonadati</taxon>
        <taxon>Pseudomonadota</taxon>
        <taxon>Alphaproteobacteria</taxon>
        <taxon>Hyphomicrobiales</taxon>
        <taxon>Devosiaceae</taxon>
        <taxon>Maritalea</taxon>
    </lineage>
</organism>
<evidence type="ECO:0000313" key="7">
    <source>
        <dbReference type="Proteomes" id="UP000258927"/>
    </source>
</evidence>
<keyword evidence="7" id="KW-1185">Reference proteome</keyword>
<dbReference type="GO" id="GO:0005198">
    <property type="term" value="F:structural molecule activity"/>
    <property type="evidence" value="ECO:0007669"/>
    <property type="project" value="UniProtKB-UniRule"/>
</dbReference>
<comment type="similarity">
    <text evidence="2 4">Belongs to the FliE family.</text>
</comment>
<dbReference type="Pfam" id="PF02049">
    <property type="entry name" value="FliE"/>
    <property type="match status" value="1"/>
</dbReference>
<dbReference type="RefSeq" id="WP_027834331.1">
    <property type="nucleotide sequence ID" value="NZ_CP021330.1"/>
</dbReference>
<dbReference type="PANTHER" id="PTHR34653:SF1">
    <property type="entry name" value="FLAGELLAR HOOK-BASAL BODY COMPLEX PROTEIN FLIE"/>
    <property type="match status" value="1"/>
</dbReference>
<dbReference type="KEGG" id="mmyr:MXMO3_01558"/>
<dbReference type="NCBIfam" id="TIGR00205">
    <property type="entry name" value="fliE"/>
    <property type="match status" value="1"/>
</dbReference>
<dbReference type="InterPro" id="IPR001624">
    <property type="entry name" value="FliE"/>
</dbReference>
<evidence type="ECO:0000256" key="3">
    <source>
        <dbReference type="ARBA" id="ARBA00023143"/>
    </source>
</evidence>
<keyword evidence="3 4" id="KW-0975">Bacterial flagellum</keyword>
<protein>
    <recommendedName>
        <fullName evidence="4 5">Flagellar hook-basal body complex protein FliE</fullName>
    </recommendedName>
</protein>
<keyword evidence="6" id="KW-0282">Flagellum</keyword>
<dbReference type="Proteomes" id="UP000258927">
    <property type="component" value="Chromosome"/>
</dbReference>
<keyword evidence="6" id="KW-0969">Cilium</keyword>
<evidence type="ECO:0000256" key="5">
    <source>
        <dbReference type="NCBIfam" id="TIGR00205"/>
    </source>
</evidence>
<accession>A0A2R4MDH4</accession>
<dbReference type="STRING" id="1122213.GCA_000423365_01232"/>
<evidence type="ECO:0000256" key="4">
    <source>
        <dbReference type="HAMAP-Rule" id="MF_00724"/>
    </source>
</evidence>
<reference evidence="6 7" key="1">
    <citation type="submission" date="2017-05" db="EMBL/GenBank/DDBJ databases">
        <title>Genome Analysis of Maritalea myrionectae HL2708#5.</title>
        <authorList>
            <consortium name="Cotde Inc.-PKNU"/>
            <person name="Jang D."/>
            <person name="Oh H.-M."/>
        </authorList>
    </citation>
    <scope>NUCLEOTIDE SEQUENCE [LARGE SCALE GENOMIC DNA]</scope>
    <source>
        <strain evidence="6 7">HL2708#5</strain>
    </source>
</reference>
<sequence>MSVPFAAASNAYASAAQLGNTGQQGAQLAQKPSNGPDFGEMLTQSLTEVVETGRVADQKAMDLVNGDSNVVDVVTAISETEIAMETVVTIRDRVITAYESIMQMPI</sequence>
<dbReference type="HAMAP" id="MF_00724">
    <property type="entry name" value="FliE"/>
    <property type="match status" value="1"/>
</dbReference>
<dbReference type="GO" id="GO:0009425">
    <property type="term" value="C:bacterial-type flagellum basal body"/>
    <property type="evidence" value="ECO:0007669"/>
    <property type="project" value="UniProtKB-SubCell"/>
</dbReference>
<evidence type="ECO:0000256" key="2">
    <source>
        <dbReference type="ARBA" id="ARBA00009272"/>
    </source>
</evidence>
<dbReference type="PRINTS" id="PR01006">
    <property type="entry name" value="FLGHOOKFLIE"/>
</dbReference>
<dbReference type="GO" id="GO:0071973">
    <property type="term" value="P:bacterial-type flagellum-dependent cell motility"/>
    <property type="evidence" value="ECO:0007669"/>
    <property type="project" value="InterPro"/>
</dbReference>